<dbReference type="GO" id="GO:0016491">
    <property type="term" value="F:oxidoreductase activity"/>
    <property type="evidence" value="ECO:0007669"/>
    <property type="project" value="UniProtKB-ARBA"/>
</dbReference>
<protein>
    <recommendedName>
        <fullName evidence="2">4Fe-4S ferredoxin-type domain-containing protein</fullName>
    </recommendedName>
</protein>
<reference evidence="3 4" key="1">
    <citation type="journal article" date="2015" name="Stand. Genomic Sci.">
        <title>Complete genome sequence of and proposal of Thermofilum uzonense sp. nov. a novel hyperthermophilic crenarchaeon and emended description of the genus Thermofilum.</title>
        <authorList>
            <person name="Toshchakov S.V."/>
            <person name="Korzhenkov A.A."/>
            <person name="Samarov N.I."/>
            <person name="Mazunin I.O."/>
            <person name="Mozhey O.I."/>
            <person name="Shmyr I.S."/>
            <person name="Derbikova K.S."/>
            <person name="Taranov E.A."/>
            <person name="Dominova I.N."/>
            <person name="Bonch-Osmolovskaya E.A."/>
            <person name="Patrushev M.V."/>
            <person name="Podosokorskaya O.A."/>
            <person name="Kublanov I.V."/>
        </authorList>
    </citation>
    <scope>NUCLEOTIDE SEQUENCE [LARGE SCALE GENOMIC DNA]</scope>
    <source>
        <strain evidence="3 4">1807-2</strain>
    </source>
</reference>
<proteinExistence type="predicted"/>
<dbReference type="SUPFAM" id="SSF54862">
    <property type="entry name" value="4Fe-4S ferredoxins"/>
    <property type="match status" value="1"/>
</dbReference>
<keyword evidence="4" id="KW-1185">Reference proteome</keyword>
<keyword evidence="1" id="KW-0472">Membrane</keyword>
<feature type="transmembrane region" description="Helical" evidence="1">
    <location>
        <begin position="116"/>
        <end position="139"/>
    </location>
</feature>
<dbReference type="AlphaFoldDB" id="A0A0F7FHB6"/>
<gene>
    <name evidence="3" type="ORF">MA03_04380</name>
</gene>
<accession>A0A0F7FHB6</accession>
<evidence type="ECO:0000256" key="1">
    <source>
        <dbReference type="SAM" id="Phobius"/>
    </source>
</evidence>
<feature type="domain" description="4Fe-4S ferredoxin-type" evidence="2">
    <location>
        <begin position="17"/>
        <end position="46"/>
    </location>
</feature>
<dbReference type="PROSITE" id="PS51379">
    <property type="entry name" value="4FE4S_FER_2"/>
    <property type="match status" value="1"/>
</dbReference>
<dbReference type="STRING" id="1550241.MA03_04380"/>
<evidence type="ECO:0000259" key="2">
    <source>
        <dbReference type="PROSITE" id="PS51379"/>
    </source>
</evidence>
<evidence type="ECO:0000313" key="3">
    <source>
        <dbReference type="EMBL" id="AKG38670.1"/>
    </source>
</evidence>
<dbReference type="PATRIC" id="fig|1550241.5.peg.930"/>
<dbReference type="InterPro" id="IPR017896">
    <property type="entry name" value="4Fe4S_Fe-S-bd"/>
</dbReference>
<feature type="transmembrane region" description="Helical" evidence="1">
    <location>
        <begin position="145"/>
        <end position="165"/>
    </location>
</feature>
<dbReference type="KEGG" id="thf:MA03_04380"/>
<dbReference type="EMBL" id="CP009961">
    <property type="protein sequence ID" value="AKG38670.1"/>
    <property type="molecule type" value="Genomic_DNA"/>
</dbReference>
<sequence>MITVGKQIVGGREIDKKAPRFDYLRCIYCGLCSDVCPARAIRMEKSFTIEYAFEVALLPLSTDPRVGAILAFAFIFLVSLSVYLISGLLSPKGEHTDKAFDPFTGGTPQTTHLERYYIPGLFSFVLFFLITEIAVFLILLRPALYVLLLVLITLAALMVEGIELLRRLR</sequence>
<keyword evidence="1" id="KW-1133">Transmembrane helix</keyword>
<evidence type="ECO:0000313" key="4">
    <source>
        <dbReference type="Proteomes" id="UP000067434"/>
    </source>
</evidence>
<dbReference type="PROSITE" id="PS00198">
    <property type="entry name" value="4FE4S_FER_1"/>
    <property type="match status" value="1"/>
</dbReference>
<dbReference type="HOGENOM" id="CLU_103623_0_0_2"/>
<organism evidence="3 4">
    <name type="scientific">Infirmifilum uzonense</name>
    <dbReference type="NCBI Taxonomy" id="1550241"/>
    <lineage>
        <taxon>Archaea</taxon>
        <taxon>Thermoproteota</taxon>
        <taxon>Thermoprotei</taxon>
        <taxon>Thermofilales</taxon>
        <taxon>Thermofilaceae</taxon>
        <taxon>Infirmifilum</taxon>
    </lineage>
</organism>
<feature type="transmembrane region" description="Helical" evidence="1">
    <location>
        <begin position="66"/>
        <end position="89"/>
    </location>
</feature>
<dbReference type="Gene3D" id="3.30.70.3270">
    <property type="match status" value="1"/>
</dbReference>
<keyword evidence="1" id="KW-0812">Transmembrane</keyword>
<dbReference type="InterPro" id="IPR017900">
    <property type="entry name" value="4Fe4S_Fe_S_CS"/>
</dbReference>
<dbReference type="Pfam" id="PF00037">
    <property type="entry name" value="Fer4"/>
    <property type="match status" value="1"/>
</dbReference>
<dbReference type="Proteomes" id="UP000067434">
    <property type="component" value="Chromosome"/>
</dbReference>
<name>A0A0F7FHB6_9CREN</name>